<dbReference type="Proteomes" id="UP001596501">
    <property type="component" value="Unassembled WGS sequence"/>
</dbReference>
<accession>A0ABW2QDE5</accession>
<dbReference type="EMBL" id="JBHTCA010000001">
    <property type="protein sequence ID" value="MFC7407479.1"/>
    <property type="molecule type" value="Genomic_DNA"/>
</dbReference>
<evidence type="ECO:0000313" key="2">
    <source>
        <dbReference type="Proteomes" id="UP001596501"/>
    </source>
</evidence>
<evidence type="ECO:0000313" key="1">
    <source>
        <dbReference type="EMBL" id="MFC7407479.1"/>
    </source>
</evidence>
<name>A0ABW2QDE5_9BURK</name>
<dbReference type="NCBIfam" id="TIGR01987">
    <property type="entry name" value="HI0074"/>
    <property type="match status" value="1"/>
</dbReference>
<organism evidence="1 2">
    <name type="scientific">Hydrogenophaga atypica</name>
    <dbReference type="NCBI Taxonomy" id="249409"/>
    <lineage>
        <taxon>Bacteria</taxon>
        <taxon>Pseudomonadati</taxon>
        <taxon>Pseudomonadota</taxon>
        <taxon>Betaproteobacteria</taxon>
        <taxon>Burkholderiales</taxon>
        <taxon>Comamonadaceae</taxon>
        <taxon>Hydrogenophaga</taxon>
    </lineage>
</organism>
<dbReference type="InterPro" id="IPR010235">
    <property type="entry name" value="HepT"/>
</dbReference>
<gene>
    <name evidence="1" type="ORF">ACFQPB_01250</name>
</gene>
<reference evidence="2" key="1">
    <citation type="journal article" date="2019" name="Int. J. Syst. Evol. Microbiol.">
        <title>The Global Catalogue of Microorganisms (GCM) 10K type strain sequencing project: providing services to taxonomists for standard genome sequencing and annotation.</title>
        <authorList>
            <consortium name="The Broad Institute Genomics Platform"/>
            <consortium name="The Broad Institute Genome Sequencing Center for Infectious Disease"/>
            <person name="Wu L."/>
            <person name="Ma J."/>
        </authorList>
    </citation>
    <scope>NUCLEOTIDE SEQUENCE [LARGE SCALE GENOMIC DNA]</scope>
    <source>
        <strain evidence="2">CGMCC 1.12371</strain>
    </source>
</reference>
<proteinExistence type="predicted"/>
<dbReference type="RefSeq" id="WP_382219131.1">
    <property type="nucleotide sequence ID" value="NZ_JBHTCA010000001.1"/>
</dbReference>
<sequence length="141" mass="15715">MEPIRIDLTPLRKALALLHDALRYWNAEPAESGLKPHLRSAVIQSFEFTYELSIKALRRVLIERALSEAQVVDLPFNDLLRLGADAGLLSAPLAWRRWREMRNSTSHTYDETKAQAVVSACADFAADADALLSSLEAASRP</sequence>
<dbReference type="Gene3D" id="1.20.120.330">
    <property type="entry name" value="Nucleotidyltransferases domain 2"/>
    <property type="match status" value="1"/>
</dbReference>
<protein>
    <submittedName>
        <fullName evidence="1">HI0074 family nucleotidyltransferase substrate-binding subunit</fullName>
    </submittedName>
</protein>
<dbReference type="Pfam" id="PF08780">
    <property type="entry name" value="NTase_sub_bind"/>
    <property type="match status" value="1"/>
</dbReference>
<dbReference type="SUPFAM" id="SSF81593">
    <property type="entry name" value="Nucleotidyltransferase substrate binding subunit/domain"/>
    <property type="match status" value="1"/>
</dbReference>
<keyword evidence="2" id="KW-1185">Reference proteome</keyword>
<comment type="caution">
    <text evidence="1">The sequence shown here is derived from an EMBL/GenBank/DDBJ whole genome shotgun (WGS) entry which is preliminary data.</text>
</comment>